<keyword evidence="11" id="KW-1185">Reference proteome</keyword>
<dbReference type="PROSITE" id="PS51831">
    <property type="entry name" value="HD"/>
    <property type="match status" value="1"/>
</dbReference>
<keyword evidence="3" id="KW-0547">Nucleotide-binding</keyword>
<dbReference type="SUPFAM" id="SSF81301">
    <property type="entry name" value="Nucleotidyltransferase"/>
    <property type="match status" value="1"/>
</dbReference>
<proteinExistence type="inferred from homology"/>
<evidence type="ECO:0000313" key="8">
    <source>
        <dbReference type="EMBL" id="PCS01142.1"/>
    </source>
</evidence>
<dbReference type="InterPro" id="IPR007685">
    <property type="entry name" value="RelA_SpoT"/>
</dbReference>
<dbReference type="GO" id="GO:0008728">
    <property type="term" value="F:GTP diphosphokinase activity"/>
    <property type="evidence" value="ECO:0007669"/>
    <property type="project" value="UniProtKB-EC"/>
</dbReference>
<evidence type="ECO:0000256" key="5">
    <source>
        <dbReference type="RuleBase" id="RU003847"/>
    </source>
</evidence>
<dbReference type="GO" id="GO:0005886">
    <property type="term" value="C:plasma membrane"/>
    <property type="evidence" value="ECO:0007669"/>
    <property type="project" value="TreeGrafter"/>
</dbReference>
<dbReference type="SMART" id="SM00954">
    <property type="entry name" value="RelA_SpoT"/>
    <property type="match status" value="1"/>
</dbReference>
<evidence type="ECO:0000259" key="7">
    <source>
        <dbReference type="PROSITE" id="PS51880"/>
    </source>
</evidence>
<dbReference type="InterPro" id="IPR004811">
    <property type="entry name" value="RelA/Spo_fam"/>
</dbReference>
<dbReference type="CDD" id="cd00077">
    <property type="entry name" value="HDc"/>
    <property type="match status" value="1"/>
</dbReference>
<evidence type="ECO:0000256" key="2">
    <source>
        <dbReference type="ARBA" id="ARBA00013251"/>
    </source>
</evidence>
<keyword evidence="3" id="KW-0342">GTP-binding</keyword>
<dbReference type="EC" id="2.7.6.5" evidence="2"/>
<dbReference type="InterPro" id="IPR012675">
    <property type="entry name" value="Beta-grasp_dom_sf"/>
</dbReference>
<comment type="pathway">
    <text evidence="1">Purine metabolism; ppGpp biosynthesis; ppGpp from GTP: step 1/2.</text>
</comment>
<dbReference type="Gene3D" id="3.30.460.10">
    <property type="entry name" value="Beta Polymerase, domain 2"/>
    <property type="match status" value="1"/>
</dbReference>
<dbReference type="EMBL" id="JXJT01000024">
    <property type="protein sequence ID" value="PCS01142.1"/>
    <property type="molecule type" value="Genomic_DNA"/>
</dbReference>
<dbReference type="SUPFAM" id="SSF55021">
    <property type="entry name" value="ACT-like"/>
    <property type="match status" value="1"/>
</dbReference>
<dbReference type="InterPro" id="IPR045600">
    <property type="entry name" value="RelA/SpoT_AH_RIS"/>
</dbReference>
<dbReference type="SUPFAM" id="SSF81271">
    <property type="entry name" value="TGS-like"/>
    <property type="match status" value="1"/>
</dbReference>
<dbReference type="InterPro" id="IPR006674">
    <property type="entry name" value="HD_domain"/>
</dbReference>
<dbReference type="Pfam" id="PF04607">
    <property type="entry name" value="RelA_SpoT"/>
    <property type="match status" value="1"/>
</dbReference>
<dbReference type="NCBIfam" id="TIGR00691">
    <property type="entry name" value="spoT_relA"/>
    <property type="match status" value="1"/>
</dbReference>
<dbReference type="InterPro" id="IPR043519">
    <property type="entry name" value="NT_sf"/>
</dbReference>
<comment type="similarity">
    <text evidence="5">Belongs to the relA/spoT family.</text>
</comment>
<evidence type="ECO:0000256" key="4">
    <source>
        <dbReference type="ARBA" id="ARBA00048244"/>
    </source>
</evidence>
<dbReference type="Proteomes" id="UP000218979">
    <property type="component" value="Unassembled WGS sequence"/>
</dbReference>
<dbReference type="AlphaFoldDB" id="A0A1K2HIM7"/>
<feature type="domain" description="TGS" evidence="7">
    <location>
        <begin position="395"/>
        <end position="456"/>
    </location>
</feature>
<dbReference type="Gene3D" id="3.30.70.260">
    <property type="match status" value="1"/>
</dbReference>
<keyword evidence="9" id="KW-0418">Kinase</keyword>
<dbReference type="InterPro" id="IPR045865">
    <property type="entry name" value="ACT-like_dom_sf"/>
</dbReference>
<evidence type="ECO:0000259" key="6">
    <source>
        <dbReference type="PROSITE" id="PS51831"/>
    </source>
</evidence>
<evidence type="ECO:0000313" key="9">
    <source>
        <dbReference type="EMBL" id="SFZ76692.1"/>
    </source>
</evidence>
<dbReference type="InterPro" id="IPR004095">
    <property type="entry name" value="TGS"/>
</dbReference>
<dbReference type="Pfam" id="PF19296">
    <property type="entry name" value="RelA_AH_RIS"/>
    <property type="match status" value="1"/>
</dbReference>
<dbReference type="STRING" id="1122154.SAMN02746068_02035"/>
<comment type="catalytic activity">
    <reaction evidence="4">
        <text>GTP + ATP = guanosine 3'-diphosphate 5'-triphosphate + AMP</text>
        <dbReference type="Rhea" id="RHEA:22088"/>
        <dbReference type="ChEBI" id="CHEBI:30616"/>
        <dbReference type="ChEBI" id="CHEBI:37565"/>
        <dbReference type="ChEBI" id="CHEBI:142410"/>
        <dbReference type="ChEBI" id="CHEBI:456215"/>
        <dbReference type="EC" id="2.7.6.5"/>
    </reaction>
</comment>
<evidence type="ECO:0000313" key="11">
    <source>
        <dbReference type="Proteomes" id="UP000218979"/>
    </source>
</evidence>
<dbReference type="InterPro" id="IPR012676">
    <property type="entry name" value="TGS-like"/>
</dbReference>
<organism evidence="9 10">
    <name type="scientific">Pseudolactococcus chungangensis CAU 28 = DSM 22330</name>
    <dbReference type="NCBI Taxonomy" id="1122154"/>
    <lineage>
        <taxon>Bacteria</taxon>
        <taxon>Bacillati</taxon>
        <taxon>Bacillota</taxon>
        <taxon>Bacilli</taxon>
        <taxon>Lactobacillales</taxon>
        <taxon>Streptococcaceae</taxon>
        <taxon>Pseudolactococcus</taxon>
    </lineage>
</organism>
<dbReference type="GO" id="GO:0015970">
    <property type="term" value="P:guanosine tetraphosphate biosynthetic process"/>
    <property type="evidence" value="ECO:0007669"/>
    <property type="project" value="UniProtKB-UniPathway"/>
</dbReference>
<dbReference type="Gene3D" id="1.10.3210.10">
    <property type="entry name" value="Hypothetical protein af1432"/>
    <property type="match status" value="1"/>
</dbReference>
<dbReference type="PANTHER" id="PTHR21262">
    <property type="entry name" value="GUANOSINE-3',5'-BIS DIPHOSPHATE 3'-PYROPHOSPHOHYDROLASE"/>
    <property type="match status" value="1"/>
</dbReference>
<dbReference type="CDD" id="cd05399">
    <property type="entry name" value="NT_Rel-Spo_like"/>
    <property type="match status" value="1"/>
</dbReference>
<dbReference type="Pfam" id="PF02824">
    <property type="entry name" value="TGS"/>
    <property type="match status" value="1"/>
</dbReference>
<dbReference type="SUPFAM" id="SSF109604">
    <property type="entry name" value="HD-domain/PDEase-like"/>
    <property type="match status" value="1"/>
</dbReference>
<dbReference type="SMART" id="SM00471">
    <property type="entry name" value="HDc"/>
    <property type="match status" value="1"/>
</dbReference>
<dbReference type="PANTHER" id="PTHR21262:SF31">
    <property type="entry name" value="GTP PYROPHOSPHOKINASE"/>
    <property type="match status" value="1"/>
</dbReference>
<evidence type="ECO:0000256" key="3">
    <source>
        <dbReference type="ARBA" id="ARBA00023134"/>
    </source>
</evidence>
<feature type="domain" description="HD" evidence="6">
    <location>
        <begin position="53"/>
        <end position="152"/>
    </location>
</feature>
<dbReference type="UniPathway" id="UPA00908">
    <property type="reaction ID" value="UER00884"/>
</dbReference>
<dbReference type="PROSITE" id="PS51880">
    <property type="entry name" value="TGS"/>
    <property type="match status" value="1"/>
</dbReference>
<dbReference type="CDD" id="cd01668">
    <property type="entry name" value="TGS_RSH"/>
    <property type="match status" value="1"/>
</dbReference>
<reference evidence="9 10" key="2">
    <citation type="submission" date="2016-11" db="EMBL/GenBank/DDBJ databases">
        <authorList>
            <person name="Jaros S."/>
            <person name="Januszkiewicz K."/>
            <person name="Wedrychowicz H."/>
        </authorList>
    </citation>
    <scope>NUCLEOTIDE SEQUENCE [LARGE SCALE GENOMIC DNA]</scope>
    <source>
        <strain evidence="9 10">DSM 22330</strain>
    </source>
</reference>
<name>A0A1K2HIM7_9LACT</name>
<dbReference type="GO" id="GO:0005525">
    <property type="term" value="F:GTP binding"/>
    <property type="evidence" value="ECO:0007669"/>
    <property type="project" value="UniProtKB-KW"/>
</dbReference>
<evidence type="ECO:0000256" key="1">
    <source>
        <dbReference type="ARBA" id="ARBA00004976"/>
    </source>
</evidence>
<comment type="function">
    <text evidence="5">In eubacteria ppGpp (guanosine 3'-diphosphate 5'-diphosphate) is a mediator of the stringent response that coordinates a variety of cellular activities in response to changes in nutritional abundance.</text>
</comment>
<evidence type="ECO:0000313" key="10">
    <source>
        <dbReference type="Proteomes" id="UP000185655"/>
    </source>
</evidence>
<dbReference type="EMBL" id="FPKS01000018">
    <property type="protein sequence ID" value="SFZ76692.1"/>
    <property type="molecule type" value="Genomic_DNA"/>
</dbReference>
<dbReference type="InterPro" id="IPR003607">
    <property type="entry name" value="HD/PDEase_dom"/>
</dbReference>
<protein>
    <recommendedName>
        <fullName evidence="2">GTP diphosphokinase</fullName>
        <ecNumber evidence="2">2.7.6.5</ecNumber>
    </recommendedName>
</protein>
<dbReference type="FunFam" id="3.10.20.30:FF:000002">
    <property type="entry name" value="GTP pyrophosphokinase (RelA/SpoT)"/>
    <property type="match status" value="1"/>
</dbReference>
<dbReference type="Gene3D" id="3.10.20.30">
    <property type="match status" value="1"/>
</dbReference>
<dbReference type="InterPro" id="IPR033655">
    <property type="entry name" value="TGS_RelA/SpoT"/>
</dbReference>
<gene>
    <name evidence="8" type="ORF">RR45_GL001146</name>
    <name evidence="9" type="ORF">SAMN02746068_02035</name>
</gene>
<dbReference type="Pfam" id="PF13328">
    <property type="entry name" value="HD_4"/>
    <property type="match status" value="1"/>
</dbReference>
<dbReference type="InterPro" id="IPR002912">
    <property type="entry name" value="ACT_dom"/>
</dbReference>
<reference evidence="8 11" key="1">
    <citation type="submission" date="2014-12" db="EMBL/GenBank/DDBJ databases">
        <title>Draft genome sequences of 10 type strains of Lactococcus.</title>
        <authorList>
            <person name="Sun Z."/>
            <person name="Zhong Z."/>
            <person name="Liu W."/>
            <person name="Zhang W."/>
            <person name="Zhang H."/>
        </authorList>
    </citation>
    <scope>NUCLEOTIDE SEQUENCE [LARGE SCALE GENOMIC DNA]</scope>
    <source>
        <strain evidence="8 11">DSM 22330</strain>
    </source>
</reference>
<sequence>MKNMASEPNLTGAEVVALAERYMGERDVILVKKALVFATNAHKEQYRQSGEPYIIHPIQVAGILAQLKLDAVTVACGFLHDVVEDTEVTLDDLESEFGPEVRVITDGVTKLGKVEYRSHEEQLAENHRKMLMAMSKDMRVILVKLADRLHNMRTLKHLRSDKQKRISRETMAIYAPLAHRLGISRIKWELEDLSFRYLDEIEFYRIRGLMKEKRADRERLVEEVTSKLKDYTEKVGVVGEIYGRPKHIYSIYRKMHDKKKRFDELYDLIAVRCILDTTSDVYTTLGYIHDLWKPMPGRFKDYIANPKANGYQSVHTTVYGPRGPMEFQIRTREMHEIAEYGVAAHWAYKAGRKDKVSVNEITQNLNWIHELVELQDESNDAQDFVKAVQEDILSEKIYVFTPAGAVQELPAGSGPIDFAYAIHTQVGDKAVGAKVNGRMTPLTHVLKTGDVVEIVTNKTSFGPSRDWIKLVKTNKARNKIKQFFKNQDKELSINKGRDMLQEYLQEHGFVANQYLDKKHLEPLCDRLNFRDPESLYASIGFGETGVVTVFNKLTENERREIEREKARKEAEELMSGEVKTKGDVMKIRHDGGVNVAGIDSLLIRMSKCCNPVPGDDIVGYITKGRGVSIHRSDCQNVKSQEDYENRLIAVEWEEQTGNKDYVANIDIFGFNRTGIANDVMQVLSNTTKKLISINAQPTKDLKMANIHVQLGIKNLSELTTVVDKIKMVPDVYSVKRTNG</sequence>
<dbReference type="Proteomes" id="UP000185655">
    <property type="component" value="Unassembled WGS sequence"/>
</dbReference>
<dbReference type="CDD" id="cd04876">
    <property type="entry name" value="ACT_RelA-SpoT"/>
    <property type="match status" value="1"/>
</dbReference>
<dbReference type="GO" id="GO:0016301">
    <property type="term" value="F:kinase activity"/>
    <property type="evidence" value="ECO:0007669"/>
    <property type="project" value="UniProtKB-KW"/>
</dbReference>
<dbReference type="Pfam" id="PF13291">
    <property type="entry name" value="ACT_4"/>
    <property type="match status" value="1"/>
</dbReference>
<dbReference type="FunFam" id="1.10.3210.10:FF:000001">
    <property type="entry name" value="GTP pyrophosphokinase RelA"/>
    <property type="match status" value="1"/>
</dbReference>
<accession>A0A1K2HIM7</accession>
<keyword evidence="9" id="KW-0808">Transferase</keyword>
<dbReference type="FunFam" id="3.30.460.10:FF:000001">
    <property type="entry name" value="GTP pyrophosphokinase RelA"/>
    <property type="match status" value="1"/>
</dbReference>